<accession>A0A3B0YBX1</accession>
<protein>
    <submittedName>
        <fullName evidence="1">Uncharacterized protein</fullName>
    </submittedName>
</protein>
<evidence type="ECO:0000313" key="1">
    <source>
        <dbReference type="EMBL" id="VAW71679.1"/>
    </source>
</evidence>
<reference evidence="1" key="1">
    <citation type="submission" date="2018-06" db="EMBL/GenBank/DDBJ databases">
        <authorList>
            <person name="Zhirakovskaya E."/>
        </authorList>
    </citation>
    <scope>NUCLEOTIDE SEQUENCE</scope>
</reference>
<gene>
    <name evidence="1" type="ORF">MNBD_GAMMA12-3253</name>
</gene>
<organism evidence="1">
    <name type="scientific">hydrothermal vent metagenome</name>
    <dbReference type="NCBI Taxonomy" id="652676"/>
    <lineage>
        <taxon>unclassified sequences</taxon>
        <taxon>metagenomes</taxon>
        <taxon>ecological metagenomes</taxon>
    </lineage>
</organism>
<proteinExistence type="predicted"/>
<name>A0A3B0YBX1_9ZZZZ</name>
<dbReference type="AlphaFoldDB" id="A0A3B0YBX1"/>
<sequence>MDKSKIKIAARKALMVAAPDYYSWPAQQQEQFRATMSDAAQRRVEAVLLKNLQGIQCTAEKASEVWRDLPLSKLDNLNWAKLLTTGIGDDTIFLNESMAENKSLLDFNSLYDYDYEDYLFQEQANKKEFKDYKGRDYYALRFSRWARLIVNDQFYYTTLYSLAGYLTDEIEDKSHDCIQKLTPHEYVEGRENGKRVKGGFRWDMQADAGGKEKQLDELKSRWYRYTKQRWLELSKEFVKAEPAVYFEDIKQKGELNRNFIFNNENALKQIRWKHFLADCEPLIAEFSNVTKRAEQEAAKAETFLQEAHEDIMKNFDPKVVKLKKKMKVVVAPGALDGLIKDDTIKDR</sequence>
<dbReference type="EMBL" id="UOFL01000027">
    <property type="protein sequence ID" value="VAW71679.1"/>
    <property type="molecule type" value="Genomic_DNA"/>
</dbReference>